<feature type="domain" description="Transposase IS204/IS1001/IS1096/IS1165 zinc-finger" evidence="2">
    <location>
        <begin position="34"/>
        <end position="78"/>
    </location>
</feature>
<keyword evidence="4" id="KW-1185">Reference proteome</keyword>
<evidence type="ECO:0000313" key="3">
    <source>
        <dbReference type="EMBL" id="MEI5906909.1"/>
    </source>
</evidence>
<organism evidence="3 4">
    <name type="scientific">Bacillus spongiae</name>
    <dbReference type="NCBI Taxonomy" id="2683610"/>
    <lineage>
        <taxon>Bacteria</taxon>
        <taxon>Bacillati</taxon>
        <taxon>Bacillota</taxon>
        <taxon>Bacilli</taxon>
        <taxon>Bacillales</taxon>
        <taxon>Bacillaceae</taxon>
        <taxon>Bacillus</taxon>
    </lineage>
</organism>
<feature type="domain" description="Transposase IS204/IS1001/IS1096/IS1165 helix-turn-helix" evidence="1">
    <location>
        <begin position="85"/>
        <end position="132"/>
    </location>
</feature>
<dbReference type="Pfam" id="PF13542">
    <property type="entry name" value="HTH_Tnp_ISL3"/>
    <property type="match status" value="1"/>
</dbReference>
<dbReference type="Proteomes" id="UP001312865">
    <property type="component" value="Unassembled WGS sequence"/>
</dbReference>
<dbReference type="EMBL" id="JBBAXC010000005">
    <property type="protein sequence ID" value="MEI5906909.1"/>
    <property type="molecule type" value="Genomic_DNA"/>
</dbReference>
<gene>
    <name evidence="3" type="ORF">WAK64_07535</name>
</gene>
<dbReference type="Pfam" id="PF14690">
    <property type="entry name" value="Zn_ribbon_ISL3"/>
    <property type="match status" value="1"/>
</dbReference>
<dbReference type="InterPro" id="IPR032877">
    <property type="entry name" value="Transposase_HTH"/>
</dbReference>
<sequence length="157" mass="18830">MLSLSLDLPEFKVIKQENGSNFHFVVVEKECEEERCPYCGFLAGSVHDRRIRKVRDIALLHKPLYLFIQVRRFRCHNCLEIFSETYDSVKPGCHQTSRFREYLYEQCIDTTIQFVSRKQQIPYSTLERIFYSVAQEKAGEHKEVIEKKRKEIQKTWF</sequence>
<reference evidence="3 4" key="1">
    <citation type="journal article" date="2018" name="J. Microbiol.">
        <title>Bacillus spongiae sp. nov., isolated from sponge of Jeju Island.</title>
        <authorList>
            <person name="Lee G.E."/>
            <person name="Im W.T."/>
            <person name="Park J.S."/>
        </authorList>
    </citation>
    <scope>NUCLEOTIDE SEQUENCE [LARGE SCALE GENOMIC DNA]</scope>
    <source>
        <strain evidence="3 4">135PIL107-10</strain>
    </source>
</reference>
<name>A0ABU8HC46_9BACI</name>
<evidence type="ECO:0000259" key="2">
    <source>
        <dbReference type="Pfam" id="PF14690"/>
    </source>
</evidence>
<evidence type="ECO:0000259" key="1">
    <source>
        <dbReference type="Pfam" id="PF13542"/>
    </source>
</evidence>
<protein>
    <submittedName>
        <fullName evidence="3">Transposase family protein</fullName>
    </submittedName>
</protein>
<accession>A0ABU8HC46</accession>
<proteinExistence type="predicted"/>
<comment type="caution">
    <text evidence="3">The sequence shown here is derived from an EMBL/GenBank/DDBJ whole genome shotgun (WGS) entry which is preliminary data.</text>
</comment>
<dbReference type="InterPro" id="IPR029261">
    <property type="entry name" value="Transposase_Znf"/>
</dbReference>
<evidence type="ECO:0000313" key="4">
    <source>
        <dbReference type="Proteomes" id="UP001312865"/>
    </source>
</evidence>
<dbReference type="RefSeq" id="WP_336586351.1">
    <property type="nucleotide sequence ID" value="NZ_JBBAXC010000005.1"/>
</dbReference>